<protein>
    <submittedName>
        <fullName evidence="2">Virion protein US2</fullName>
    </submittedName>
</protein>
<dbReference type="GeneID" id="80540177"/>
<feature type="compositionally biased region" description="Pro residues" evidence="1">
    <location>
        <begin position="269"/>
        <end position="282"/>
    </location>
</feature>
<reference evidence="2" key="1">
    <citation type="journal article" date="2020" name="Emerg. Infect. Dis.">
        <title>Identification of a Novel alpha-herpesvirus Associated with Ulcerative Stomatitis in Donkeys.</title>
        <authorList>
            <person name="Martella V."/>
            <person name="Lanave G."/>
            <person name="Camero M."/>
            <person name="Larocca V."/>
            <person name="Lorusso E."/>
            <person name="Catella C."/>
            <person name="Capozza P."/>
            <person name="Tempesta M."/>
            <person name="Buonavoglia C."/>
        </authorList>
    </citation>
    <scope>NUCLEOTIDE SEQUENCE</scope>
    <source>
        <strain evidence="2">AsHV/Bari/2011/740</strain>
    </source>
</reference>
<name>A0A7S9VME0_9ALPH</name>
<feature type="compositionally biased region" description="Basic and acidic residues" evidence="1">
    <location>
        <begin position="257"/>
        <end position="268"/>
    </location>
</feature>
<accession>A0A7S9VME0</accession>
<evidence type="ECO:0000313" key="3">
    <source>
        <dbReference type="Proteomes" id="UP001143705"/>
    </source>
</evidence>
<evidence type="ECO:0000313" key="2">
    <source>
        <dbReference type="EMBL" id="QPI70178.1"/>
    </source>
</evidence>
<sequence length="331" mass="35221">MGVVLITVVTFVDKHGALPARSADVDGRLWEFLARQCFALAAEPLGIPVVVRSADLYQFSARLLTLPKSCRPIVRTGGPGAIVLKRNGVLYYEDGPETSTEWPSVISGFRHLNSGVMGNRPYHLWIFGAADLCRPAFDLLPGPKRIVYAELSEEWACASWQPPFGCGRQFPAVPWTAVGELARGSGATASPEVPAQVARLIYAVVDRTRPGELTPPVAPAHPPQGSGPFRRGPGPLRGVPRRGAPCAPGAPTPPGRDPYRLSDPKRDPPPAWAPKAPTPPATPTVSPTELPARGTQNPSATPEGGEGGAASRRSTWKTRLLRGGSRVPSAR</sequence>
<evidence type="ECO:0000256" key="1">
    <source>
        <dbReference type="SAM" id="MobiDB-lite"/>
    </source>
</evidence>
<dbReference type="InterPro" id="IPR003485">
    <property type="entry name" value="Herpes_US2_varicellovirus"/>
</dbReference>
<proteinExistence type="predicted"/>
<dbReference type="Proteomes" id="UP001143705">
    <property type="component" value="Segment"/>
</dbReference>
<keyword evidence="3" id="KW-1185">Reference proteome</keyword>
<dbReference type="RefSeq" id="YP_010801468.1">
    <property type="nucleotide sequence ID" value="NC_076964.1"/>
</dbReference>
<dbReference type="EMBL" id="MT012704">
    <property type="protein sequence ID" value="QPI70178.1"/>
    <property type="molecule type" value="Genomic_DNA"/>
</dbReference>
<feature type="region of interest" description="Disordered" evidence="1">
    <location>
        <begin position="212"/>
        <end position="331"/>
    </location>
</feature>
<dbReference type="Pfam" id="PF02476">
    <property type="entry name" value="US2"/>
    <property type="match status" value="1"/>
</dbReference>
<dbReference type="KEGG" id="vg:80540177"/>
<organism evidence="2 3">
    <name type="scientific">Equid herpesvirus 6</name>
    <dbReference type="NCBI Taxonomy" id="173566"/>
    <lineage>
        <taxon>Viruses</taxon>
        <taxon>Duplodnaviria</taxon>
        <taxon>Heunggongvirae</taxon>
        <taxon>Peploviricota</taxon>
        <taxon>Herviviricetes</taxon>
        <taxon>Herpesvirales</taxon>
        <taxon>Orthoherpesviridae</taxon>
        <taxon>Alphaherpesvirinae</taxon>
        <taxon>Varicellovirus</taxon>
    </lineage>
</organism>
<feature type="compositionally biased region" description="Low complexity" evidence="1">
    <location>
        <begin position="223"/>
        <end position="247"/>
    </location>
</feature>